<keyword evidence="4 5" id="KW-0472">Membrane</keyword>
<dbReference type="PANTHER" id="PTHR37422">
    <property type="entry name" value="TEICHURONIC ACID BIOSYNTHESIS PROTEIN TUAE"/>
    <property type="match status" value="1"/>
</dbReference>
<feature type="transmembrane region" description="Helical" evidence="5">
    <location>
        <begin position="116"/>
        <end position="136"/>
    </location>
</feature>
<feature type="transmembrane region" description="Helical" evidence="5">
    <location>
        <begin position="91"/>
        <end position="110"/>
    </location>
</feature>
<evidence type="ECO:0000259" key="6">
    <source>
        <dbReference type="Pfam" id="PF04932"/>
    </source>
</evidence>
<comment type="subcellular location">
    <subcellularLocation>
        <location evidence="1">Membrane</location>
        <topology evidence="1">Multi-pass membrane protein</topology>
    </subcellularLocation>
</comment>
<feature type="transmembrane region" description="Helical" evidence="5">
    <location>
        <begin position="157"/>
        <end position="178"/>
    </location>
</feature>
<feature type="transmembrane region" description="Helical" evidence="5">
    <location>
        <begin position="12"/>
        <end position="29"/>
    </location>
</feature>
<dbReference type="EMBL" id="FORX01000001">
    <property type="protein sequence ID" value="SFJ06158.1"/>
    <property type="molecule type" value="Genomic_DNA"/>
</dbReference>
<keyword evidence="7" id="KW-0436">Ligase</keyword>
<dbReference type="OrthoDB" id="5447433at2"/>
<accession>A0A1I3NA43</accession>
<evidence type="ECO:0000256" key="4">
    <source>
        <dbReference type="ARBA" id="ARBA00023136"/>
    </source>
</evidence>
<feature type="transmembrane region" description="Helical" evidence="5">
    <location>
        <begin position="375"/>
        <end position="393"/>
    </location>
</feature>
<dbReference type="STRING" id="52560.SAMN04488082_101227"/>
<evidence type="ECO:0000313" key="7">
    <source>
        <dbReference type="EMBL" id="SFJ06158.1"/>
    </source>
</evidence>
<sequence length="398" mass="43704">MTHTLHTSDTTPHSIFIFLLCIYFTAICLNPSASEPIGAIALIVSAVMLGKSSNLRQFLWDSSLLSLLTFGLYCSFINIIGPGDVARTGIIYGWIIPLVLGKAFILFRHQTVQKDILAAALALAGVMLVAQLLLAFDIKHIDNLGLDLQYLKLTFRNVSRTALFVAVGCMVCFTQFIFASSYRSRLLTMTAGIILLSALLVTERRMTLAALLICCGFLLASRRSFRAIVLGLAAIVCIIFLFGKAERFDLRPGHLLASQGERLTVWYAAVEIIKTHPLTGSGFRTFKEAAAPHVETYRASHPKEGAYENLEDAHNLPLHLLSENGIIGMAIFSLIFFFPLRNCWQLRSTNPAAIPLLSSIALILLNSQLHVNIFSLNVSGLLFLLVGAASGIGEEHRR</sequence>
<protein>
    <submittedName>
        <fullName evidence="7">O-antigen ligase</fullName>
    </submittedName>
</protein>
<feature type="transmembrane region" description="Helical" evidence="5">
    <location>
        <begin position="223"/>
        <end position="243"/>
    </location>
</feature>
<feature type="transmembrane region" description="Helical" evidence="5">
    <location>
        <begin position="58"/>
        <end position="79"/>
    </location>
</feature>
<proteinExistence type="predicted"/>
<feature type="domain" description="O-antigen ligase-related" evidence="6">
    <location>
        <begin position="193"/>
        <end position="332"/>
    </location>
</feature>
<evidence type="ECO:0000256" key="3">
    <source>
        <dbReference type="ARBA" id="ARBA00022989"/>
    </source>
</evidence>
<dbReference type="Pfam" id="PF04932">
    <property type="entry name" value="Wzy_C"/>
    <property type="match status" value="1"/>
</dbReference>
<dbReference type="Proteomes" id="UP000198635">
    <property type="component" value="Unassembled WGS sequence"/>
</dbReference>
<dbReference type="AlphaFoldDB" id="A0A1I3NA43"/>
<keyword evidence="3 5" id="KW-1133">Transmembrane helix</keyword>
<reference evidence="8" key="1">
    <citation type="submission" date="2016-10" db="EMBL/GenBank/DDBJ databases">
        <authorList>
            <person name="Varghese N."/>
            <person name="Submissions S."/>
        </authorList>
    </citation>
    <scope>NUCLEOTIDE SEQUENCE [LARGE SCALE GENOMIC DNA]</scope>
    <source>
        <strain evidence="8">DSM 5918</strain>
    </source>
</reference>
<keyword evidence="2 5" id="KW-0812">Transmembrane</keyword>
<gene>
    <name evidence="7" type="ORF">SAMN04488082_101227</name>
</gene>
<dbReference type="InterPro" id="IPR051533">
    <property type="entry name" value="WaaL-like"/>
</dbReference>
<dbReference type="InterPro" id="IPR007016">
    <property type="entry name" value="O-antigen_ligase-rel_domated"/>
</dbReference>
<evidence type="ECO:0000256" key="2">
    <source>
        <dbReference type="ARBA" id="ARBA00022692"/>
    </source>
</evidence>
<feature type="transmembrane region" description="Helical" evidence="5">
    <location>
        <begin position="320"/>
        <end position="340"/>
    </location>
</feature>
<evidence type="ECO:0000256" key="1">
    <source>
        <dbReference type="ARBA" id="ARBA00004141"/>
    </source>
</evidence>
<dbReference type="PANTHER" id="PTHR37422:SF13">
    <property type="entry name" value="LIPOPOLYSACCHARIDE BIOSYNTHESIS PROTEIN PA4999-RELATED"/>
    <property type="match status" value="1"/>
</dbReference>
<evidence type="ECO:0000313" key="8">
    <source>
        <dbReference type="Proteomes" id="UP000198635"/>
    </source>
</evidence>
<name>A0A1I3NA43_9BACT</name>
<evidence type="ECO:0000256" key="5">
    <source>
        <dbReference type="SAM" id="Phobius"/>
    </source>
</evidence>
<organism evidence="7 8">
    <name type="scientific">Desulfomicrobium apsheronum</name>
    <dbReference type="NCBI Taxonomy" id="52560"/>
    <lineage>
        <taxon>Bacteria</taxon>
        <taxon>Pseudomonadati</taxon>
        <taxon>Thermodesulfobacteriota</taxon>
        <taxon>Desulfovibrionia</taxon>
        <taxon>Desulfovibrionales</taxon>
        <taxon>Desulfomicrobiaceae</taxon>
        <taxon>Desulfomicrobium</taxon>
    </lineage>
</organism>
<keyword evidence="8" id="KW-1185">Reference proteome</keyword>
<dbReference type="GO" id="GO:0016020">
    <property type="term" value="C:membrane"/>
    <property type="evidence" value="ECO:0007669"/>
    <property type="project" value="UniProtKB-SubCell"/>
</dbReference>
<dbReference type="GO" id="GO:0016874">
    <property type="term" value="F:ligase activity"/>
    <property type="evidence" value="ECO:0007669"/>
    <property type="project" value="UniProtKB-KW"/>
</dbReference>